<feature type="transmembrane region" description="Helical" evidence="3">
    <location>
        <begin position="257"/>
        <end position="286"/>
    </location>
</feature>
<evidence type="ECO:0000256" key="3">
    <source>
        <dbReference type="SAM" id="Phobius"/>
    </source>
</evidence>
<dbReference type="GO" id="GO:0004540">
    <property type="term" value="F:RNA nuclease activity"/>
    <property type="evidence" value="ECO:0007669"/>
    <property type="project" value="TreeGrafter"/>
</dbReference>
<evidence type="ECO:0000256" key="2">
    <source>
        <dbReference type="ARBA" id="ARBA00023043"/>
    </source>
</evidence>
<keyword evidence="1" id="KW-0677">Repeat</keyword>
<evidence type="ECO:0000256" key="1">
    <source>
        <dbReference type="ARBA" id="ARBA00022737"/>
    </source>
</evidence>
<keyword evidence="5" id="KW-1185">Reference proteome</keyword>
<dbReference type="InterPro" id="IPR036770">
    <property type="entry name" value="Ankyrin_rpt-contain_sf"/>
</dbReference>
<dbReference type="GO" id="GO:0003723">
    <property type="term" value="F:RNA binding"/>
    <property type="evidence" value="ECO:0007669"/>
    <property type="project" value="TreeGrafter"/>
</dbReference>
<dbReference type="Gene3D" id="1.25.40.20">
    <property type="entry name" value="Ankyrin repeat-containing domain"/>
    <property type="match status" value="1"/>
</dbReference>
<keyword evidence="3" id="KW-0472">Membrane</keyword>
<keyword evidence="3" id="KW-0812">Transmembrane</keyword>
<proteinExistence type="predicted"/>
<comment type="caution">
    <text evidence="4">The sequence shown here is derived from an EMBL/GenBank/DDBJ whole genome shotgun (WGS) entry which is preliminary data.</text>
</comment>
<dbReference type="PANTHER" id="PTHR24141">
    <property type="entry name" value="2-5A-DEPENDENT RIBONUCLEASE"/>
    <property type="match status" value="1"/>
</dbReference>
<name>A0A9Q0RW10_9DIPT</name>
<evidence type="ECO:0000313" key="5">
    <source>
        <dbReference type="Proteomes" id="UP001151699"/>
    </source>
</evidence>
<dbReference type="Pfam" id="PF00023">
    <property type="entry name" value="Ank"/>
    <property type="match status" value="1"/>
</dbReference>
<protein>
    <submittedName>
        <fullName evidence="4">Ankyrin repeat protein</fullName>
    </submittedName>
</protein>
<dbReference type="AlphaFoldDB" id="A0A9Q0RW10"/>
<feature type="non-terminal residue" evidence="4">
    <location>
        <position position="1"/>
    </location>
</feature>
<gene>
    <name evidence="4" type="primary">FPV228</name>
    <name evidence="4" type="ORF">Bhyg_16240</name>
</gene>
<dbReference type="Pfam" id="PF12796">
    <property type="entry name" value="Ank_2"/>
    <property type="match status" value="1"/>
</dbReference>
<accession>A0A9Q0RW10</accession>
<reference evidence="4" key="1">
    <citation type="submission" date="2022-07" db="EMBL/GenBank/DDBJ databases">
        <authorList>
            <person name="Trinca V."/>
            <person name="Uliana J.V.C."/>
            <person name="Torres T.T."/>
            <person name="Ward R.J."/>
            <person name="Monesi N."/>
        </authorList>
    </citation>
    <scope>NUCLEOTIDE SEQUENCE</scope>
    <source>
        <strain evidence="4">HSMRA1968</strain>
        <tissue evidence="4">Whole embryos</tissue>
    </source>
</reference>
<dbReference type="GO" id="GO:0006396">
    <property type="term" value="P:RNA processing"/>
    <property type="evidence" value="ECO:0007669"/>
    <property type="project" value="TreeGrafter"/>
</dbReference>
<dbReference type="SMART" id="SM00248">
    <property type="entry name" value="ANK"/>
    <property type="match status" value="3"/>
</dbReference>
<sequence length="355" mass="39772">KNSENRNQLLKETDSEYGGNCLYWAVQNNNIEAVEYLLGFAEVEVNAVDNEGNTIFMAAMRPVVQNFVQIMDPYGRVKFYYPPENSKKMVRMLFEANNDFVNCCSRSNESALLVAMDGQCLDVIKLLVQLGCRVNHISSSGESVLHRAALNLRVDVIRYLQLDTDCDLLLCDGNGWLPCSVFIQKILLIGKIGEKLVDFGISFLLATLKQPAESLQRCSLKDLSRILNSLFDEIKSCKPRIIWAQQIQNVEKKMRSFVLILFVAAVMPIAMGLDIGKLIAAIGPLIEKVKCAAPCIAEEADSVKSCDIGPLKALCLRIDDIVKNSMKCLNECRVERNLRILLVKIVKDICHTAYN</sequence>
<dbReference type="Proteomes" id="UP001151699">
    <property type="component" value="Unassembled WGS sequence"/>
</dbReference>
<feature type="non-terminal residue" evidence="4">
    <location>
        <position position="355"/>
    </location>
</feature>
<keyword evidence="2" id="KW-0040">ANK repeat</keyword>
<organism evidence="4 5">
    <name type="scientific">Pseudolycoriella hygida</name>
    <dbReference type="NCBI Taxonomy" id="35572"/>
    <lineage>
        <taxon>Eukaryota</taxon>
        <taxon>Metazoa</taxon>
        <taxon>Ecdysozoa</taxon>
        <taxon>Arthropoda</taxon>
        <taxon>Hexapoda</taxon>
        <taxon>Insecta</taxon>
        <taxon>Pterygota</taxon>
        <taxon>Neoptera</taxon>
        <taxon>Endopterygota</taxon>
        <taxon>Diptera</taxon>
        <taxon>Nematocera</taxon>
        <taxon>Sciaroidea</taxon>
        <taxon>Sciaridae</taxon>
        <taxon>Pseudolycoriella</taxon>
    </lineage>
</organism>
<keyword evidence="3" id="KW-1133">Transmembrane helix</keyword>
<dbReference type="SUPFAM" id="SSF48403">
    <property type="entry name" value="Ankyrin repeat"/>
    <property type="match status" value="1"/>
</dbReference>
<dbReference type="EMBL" id="WJQU01000755">
    <property type="protein sequence ID" value="KAJ6634311.1"/>
    <property type="molecule type" value="Genomic_DNA"/>
</dbReference>
<dbReference type="InterPro" id="IPR002110">
    <property type="entry name" value="Ankyrin_rpt"/>
</dbReference>
<dbReference type="PANTHER" id="PTHR24141:SF1">
    <property type="entry name" value="2-5A-DEPENDENT RIBONUCLEASE"/>
    <property type="match status" value="1"/>
</dbReference>
<evidence type="ECO:0000313" key="4">
    <source>
        <dbReference type="EMBL" id="KAJ6634311.1"/>
    </source>
</evidence>